<evidence type="ECO:0000313" key="5">
    <source>
        <dbReference type="Proteomes" id="UP001648503"/>
    </source>
</evidence>
<feature type="coiled-coil region" evidence="1">
    <location>
        <begin position="154"/>
        <end position="219"/>
    </location>
</feature>
<evidence type="ECO:0000256" key="3">
    <source>
        <dbReference type="SAM" id="SignalP"/>
    </source>
</evidence>
<comment type="caution">
    <text evidence="4">The sequence shown here is derived from an EMBL/GenBank/DDBJ whole genome shotgun (WGS) entry which is preliminary data.</text>
</comment>
<dbReference type="Proteomes" id="UP001648503">
    <property type="component" value="Unassembled WGS sequence"/>
</dbReference>
<feature type="compositionally biased region" description="Low complexity" evidence="2">
    <location>
        <begin position="23"/>
        <end position="64"/>
    </location>
</feature>
<organism evidence="4 5">
    <name type="scientific">Batrachochytrium salamandrivorans</name>
    <dbReference type="NCBI Taxonomy" id="1357716"/>
    <lineage>
        <taxon>Eukaryota</taxon>
        <taxon>Fungi</taxon>
        <taxon>Fungi incertae sedis</taxon>
        <taxon>Chytridiomycota</taxon>
        <taxon>Chytridiomycota incertae sedis</taxon>
        <taxon>Chytridiomycetes</taxon>
        <taxon>Rhizophydiales</taxon>
        <taxon>Rhizophydiales incertae sedis</taxon>
        <taxon>Batrachochytrium</taxon>
    </lineage>
</organism>
<feature type="signal peptide" evidence="3">
    <location>
        <begin position="1"/>
        <end position="18"/>
    </location>
</feature>
<accession>A0ABQ8F6M5</accession>
<feature type="chain" id="PRO_5047402106" evidence="3">
    <location>
        <begin position="19"/>
        <end position="219"/>
    </location>
</feature>
<evidence type="ECO:0000256" key="1">
    <source>
        <dbReference type="SAM" id="Coils"/>
    </source>
</evidence>
<reference evidence="4 5" key="1">
    <citation type="submission" date="2021-02" db="EMBL/GenBank/DDBJ databases">
        <title>Variation within the Batrachochytrium salamandrivorans European outbreak.</title>
        <authorList>
            <person name="Kelly M."/>
            <person name="Pasmans F."/>
            <person name="Shea T.P."/>
            <person name="Munoz J.F."/>
            <person name="Carranza S."/>
            <person name="Cuomo C.A."/>
            <person name="Martel A."/>
        </authorList>
    </citation>
    <scope>NUCLEOTIDE SEQUENCE [LARGE SCALE GENOMIC DNA]</scope>
    <source>
        <strain evidence="4 5">AMFP18/2</strain>
    </source>
</reference>
<sequence length="219" mass="25143">MKLISFAVVSLLAITVSAYPQQTTTTQDVQSSQSTSTQTSQPSQSTSTNDVQSSQSTAAQTPQPIDQDKVQAEVGRLTKIYEEKDARFRPVDEDLKAKQQEFMNLEEKIRLSGIELQDASLSSEDRESMEKMGEVLKLMLKKVEIEYKRHYKKYGQVREDRDDAKAELQLFEENQKLMEEHNANNGIKVGPSPRSLYNMKILEQQNTRFLKRLRNYSKN</sequence>
<protein>
    <submittedName>
        <fullName evidence="4">Uncharacterized protein</fullName>
    </submittedName>
</protein>
<keyword evidence="3" id="KW-0732">Signal</keyword>
<proteinExistence type="predicted"/>
<gene>
    <name evidence="4" type="ORF">BASA50_007583</name>
</gene>
<evidence type="ECO:0000256" key="2">
    <source>
        <dbReference type="SAM" id="MobiDB-lite"/>
    </source>
</evidence>
<name>A0ABQ8F6M5_9FUNG</name>
<keyword evidence="5" id="KW-1185">Reference proteome</keyword>
<dbReference type="EMBL" id="JAFCIX010000359">
    <property type="protein sequence ID" value="KAH6593133.1"/>
    <property type="molecule type" value="Genomic_DNA"/>
</dbReference>
<keyword evidence="1" id="KW-0175">Coiled coil</keyword>
<evidence type="ECO:0000313" key="4">
    <source>
        <dbReference type="EMBL" id="KAH6593133.1"/>
    </source>
</evidence>
<feature type="region of interest" description="Disordered" evidence="2">
    <location>
        <begin position="23"/>
        <end position="70"/>
    </location>
</feature>